<sequence length="320" mass="34729">MNGSARVLIPRTQLSVSRLCLGGNRLGGALDKDASFALLDAWVGQGANFIDTAHVYADWLPDVERSCSEKTLGRWLKARGGSVDVVIATKGGHPRGGDPRARLDRATVRQDVAEALDYLGLARLDLFYLHRDDPALPVEDVLGVVEELRREGQVRHYACSNWSGARMRAAEEAARRNGWEGFVAHQPEWSLARRNPGTSSPDLLAMDADMRSFHEESGLPVIPYSSQAKGYFDKIGAAALDDITARAYDNAANRATAARLAEIAARHGATPTQVMLNAMMHSPFLTIPVVGCRTAEQIASSLASVGLDLTDAERRELLSL</sequence>
<feature type="domain" description="NADP-dependent oxidoreductase" evidence="1">
    <location>
        <begin position="18"/>
        <end position="315"/>
    </location>
</feature>
<organism evidence="2 3">
    <name type="scientific">Alsobacter ponti</name>
    <dbReference type="NCBI Taxonomy" id="2962936"/>
    <lineage>
        <taxon>Bacteria</taxon>
        <taxon>Pseudomonadati</taxon>
        <taxon>Pseudomonadota</taxon>
        <taxon>Alphaproteobacteria</taxon>
        <taxon>Hyphomicrobiales</taxon>
        <taxon>Alsobacteraceae</taxon>
        <taxon>Alsobacter</taxon>
    </lineage>
</organism>
<dbReference type="PANTHER" id="PTHR43364">
    <property type="entry name" value="NADH-SPECIFIC METHYLGLYOXAL REDUCTASE-RELATED"/>
    <property type="match status" value="1"/>
</dbReference>
<dbReference type="InterPro" id="IPR050523">
    <property type="entry name" value="AKR_Detox_Biosynth"/>
</dbReference>
<proteinExistence type="predicted"/>
<dbReference type="SUPFAM" id="SSF51430">
    <property type="entry name" value="NAD(P)-linked oxidoreductase"/>
    <property type="match status" value="1"/>
</dbReference>
<dbReference type="EMBL" id="JANCLU010000006">
    <property type="protein sequence ID" value="MCP8938413.1"/>
    <property type="molecule type" value="Genomic_DNA"/>
</dbReference>
<protein>
    <submittedName>
        <fullName evidence="2">Aldo/keto reductase</fullName>
    </submittedName>
</protein>
<name>A0ABT1LBI2_9HYPH</name>
<dbReference type="InterPro" id="IPR036812">
    <property type="entry name" value="NAD(P)_OxRdtase_dom_sf"/>
</dbReference>
<gene>
    <name evidence="2" type="ORF">NK718_07785</name>
</gene>
<dbReference type="Proteomes" id="UP001205890">
    <property type="component" value="Unassembled WGS sequence"/>
</dbReference>
<evidence type="ECO:0000313" key="3">
    <source>
        <dbReference type="Proteomes" id="UP001205890"/>
    </source>
</evidence>
<evidence type="ECO:0000313" key="2">
    <source>
        <dbReference type="EMBL" id="MCP8938413.1"/>
    </source>
</evidence>
<dbReference type="CDD" id="cd19082">
    <property type="entry name" value="AKR_AKR10A1_2"/>
    <property type="match status" value="1"/>
</dbReference>
<accession>A0ABT1LBI2</accession>
<evidence type="ECO:0000259" key="1">
    <source>
        <dbReference type="Pfam" id="PF00248"/>
    </source>
</evidence>
<reference evidence="2 3" key="1">
    <citation type="submission" date="2022-07" db="EMBL/GenBank/DDBJ databases">
        <authorList>
            <person name="Li W.-J."/>
            <person name="Deng Q.-Q."/>
        </authorList>
    </citation>
    <scope>NUCLEOTIDE SEQUENCE [LARGE SCALE GENOMIC DNA]</scope>
    <source>
        <strain evidence="2 3">SYSU M60028</strain>
    </source>
</reference>
<comment type="caution">
    <text evidence="2">The sequence shown here is derived from an EMBL/GenBank/DDBJ whole genome shotgun (WGS) entry which is preliminary data.</text>
</comment>
<dbReference type="RefSeq" id="WP_254740323.1">
    <property type="nucleotide sequence ID" value="NZ_JANCLU010000006.1"/>
</dbReference>
<dbReference type="InterPro" id="IPR023210">
    <property type="entry name" value="NADP_OxRdtase_dom"/>
</dbReference>
<dbReference type="Pfam" id="PF00248">
    <property type="entry name" value="Aldo_ket_red"/>
    <property type="match status" value="1"/>
</dbReference>
<dbReference type="PANTHER" id="PTHR43364:SF6">
    <property type="entry name" value="OXIDOREDUCTASE-RELATED"/>
    <property type="match status" value="1"/>
</dbReference>
<dbReference type="Gene3D" id="3.20.20.100">
    <property type="entry name" value="NADP-dependent oxidoreductase domain"/>
    <property type="match status" value="1"/>
</dbReference>
<keyword evidence="3" id="KW-1185">Reference proteome</keyword>